<gene>
    <name evidence="4" type="ORF">GCM10010946_10910</name>
</gene>
<comment type="caution">
    <text evidence="4">The sequence shown here is derived from an EMBL/GenBank/DDBJ whole genome shotgun (WGS) entry which is preliminary data.</text>
</comment>
<evidence type="ECO:0000256" key="1">
    <source>
        <dbReference type="PROSITE-ProRule" id="PRU00325"/>
    </source>
</evidence>
<sequence length="550" mass="62745">MKFRYRYYGQSQIQDTAYSTSMQFAPDTLRAPVYFDGILQPSAALHFREAISSLHDVVVSDLKTRPKDRSAYQQWLQENQQSMLNQYMARSENLRAESAGIQKELTQLQQQKGLLLKPFYAARQQYFNDLYRQNRDMWLVLDPVISVHPDQILFECFSRDEASYASLSCSHNVFGQHGDMACGTTNIDYSDALYTEFQKIRDYKQTRFGIQQAGFSVTSGQDEQWQEPEIDLPDSWIRGFLQVSTAMSLPAVQLQLHPMDIHGICLALRRRKEKNGPRSLRFILQPGKPVEVLIEPWNQRLQFARSVFQGDAAQEIRIWGRRRILTLERLIPVAQSFTVHLLGTGMPSFWVANMPDMAFTLGLSGWTANDWSSGSQLALMAPRTAYSSATMQAVTQALNTQWQLPVAGFSQQHGLPSGEVAAATEALIQSGRAVYDLQLRTVRWRDLVREPLQMDSLRFQSEQEALASQLMSAGLVKDAGQEGSGEHVLWRARVAESARNPSRWLPVSLTMDADLRIRDAQCGCDYFFRHQLRRGPCEHILALRQQVYCK</sequence>
<reference evidence="5" key="1">
    <citation type="journal article" date="2019" name="Int. J. Syst. Evol. Microbiol.">
        <title>The Global Catalogue of Microorganisms (GCM) 10K type strain sequencing project: providing services to taxonomists for standard genome sequencing and annotation.</title>
        <authorList>
            <consortium name="The Broad Institute Genomics Platform"/>
            <consortium name="The Broad Institute Genome Sequencing Center for Infectious Disease"/>
            <person name="Wu L."/>
            <person name="Ma J."/>
        </authorList>
    </citation>
    <scope>NUCLEOTIDE SEQUENCE [LARGE SCALE GENOMIC DNA]</scope>
    <source>
        <strain evidence="5">KCTC 23917</strain>
    </source>
</reference>
<evidence type="ECO:0000313" key="4">
    <source>
        <dbReference type="EMBL" id="GGX35327.1"/>
    </source>
</evidence>
<organism evidence="4 5">
    <name type="scientific">Undibacterium squillarum</name>
    <dbReference type="NCBI Taxonomy" id="1131567"/>
    <lineage>
        <taxon>Bacteria</taxon>
        <taxon>Pseudomonadati</taxon>
        <taxon>Pseudomonadota</taxon>
        <taxon>Betaproteobacteria</taxon>
        <taxon>Burkholderiales</taxon>
        <taxon>Oxalobacteraceae</taxon>
        <taxon>Undibacterium</taxon>
    </lineage>
</organism>
<name>A0ABQ2XV76_9BURK</name>
<keyword evidence="1" id="KW-0863">Zinc-finger</keyword>
<keyword evidence="1" id="KW-0479">Metal-binding</keyword>
<accession>A0ABQ2XV76</accession>
<evidence type="ECO:0000313" key="5">
    <source>
        <dbReference type="Proteomes" id="UP000653343"/>
    </source>
</evidence>
<dbReference type="InterPro" id="IPR007527">
    <property type="entry name" value="Znf_SWIM"/>
</dbReference>
<keyword evidence="2" id="KW-0175">Coiled coil</keyword>
<dbReference type="EMBL" id="BMYU01000002">
    <property type="protein sequence ID" value="GGX35327.1"/>
    <property type="molecule type" value="Genomic_DNA"/>
</dbReference>
<dbReference type="PROSITE" id="PS50966">
    <property type="entry name" value="ZF_SWIM"/>
    <property type="match status" value="1"/>
</dbReference>
<keyword evidence="1" id="KW-0862">Zinc</keyword>
<evidence type="ECO:0000259" key="3">
    <source>
        <dbReference type="PROSITE" id="PS50966"/>
    </source>
</evidence>
<feature type="domain" description="SWIM-type" evidence="3">
    <location>
        <begin position="507"/>
        <end position="548"/>
    </location>
</feature>
<protein>
    <recommendedName>
        <fullName evidence="3">SWIM-type domain-containing protein</fullName>
    </recommendedName>
</protein>
<dbReference type="Proteomes" id="UP000653343">
    <property type="component" value="Unassembled WGS sequence"/>
</dbReference>
<dbReference type="RefSeq" id="WP_189356039.1">
    <property type="nucleotide sequence ID" value="NZ_BMYU01000002.1"/>
</dbReference>
<keyword evidence="5" id="KW-1185">Reference proteome</keyword>
<evidence type="ECO:0000256" key="2">
    <source>
        <dbReference type="SAM" id="Coils"/>
    </source>
</evidence>
<feature type="coiled-coil region" evidence="2">
    <location>
        <begin position="77"/>
        <end position="111"/>
    </location>
</feature>
<proteinExistence type="predicted"/>